<dbReference type="InterPro" id="IPR036734">
    <property type="entry name" value="Neur_chan_lig-bd_sf"/>
</dbReference>
<proteinExistence type="predicted"/>
<name>A0A401PLW5_SCYTO</name>
<organism evidence="2 3">
    <name type="scientific">Scyliorhinus torazame</name>
    <name type="common">Cloudy catshark</name>
    <name type="synonym">Catulus torazame</name>
    <dbReference type="NCBI Taxonomy" id="75743"/>
    <lineage>
        <taxon>Eukaryota</taxon>
        <taxon>Metazoa</taxon>
        <taxon>Chordata</taxon>
        <taxon>Craniata</taxon>
        <taxon>Vertebrata</taxon>
        <taxon>Chondrichthyes</taxon>
        <taxon>Elasmobranchii</taxon>
        <taxon>Galeomorphii</taxon>
        <taxon>Galeoidea</taxon>
        <taxon>Carcharhiniformes</taxon>
        <taxon>Scyliorhinidae</taxon>
        <taxon>Scyliorhinus</taxon>
    </lineage>
</organism>
<feature type="signal peptide" evidence="1">
    <location>
        <begin position="1"/>
        <end position="21"/>
    </location>
</feature>
<dbReference type="Gene3D" id="2.70.170.10">
    <property type="entry name" value="Neurotransmitter-gated ion-channel ligand-binding domain"/>
    <property type="match status" value="1"/>
</dbReference>
<gene>
    <name evidence="2" type="ORF">scyTo_0003221</name>
</gene>
<dbReference type="AlphaFoldDB" id="A0A401PLW5"/>
<keyword evidence="1" id="KW-0732">Signal</keyword>
<evidence type="ECO:0000313" key="2">
    <source>
        <dbReference type="EMBL" id="GCB74134.1"/>
    </source>
</evidence>
<sequence length="98" mass="11083">MKMVMPFTLIVSFLFLICKSALPPNAEERLASYLLHADRYNKLIRPAKNSSEIVTIAIKVSLSQLISVVSTHCFHGDNITEMLKLCKNVFQNLTSTKR</sequence>
<dbReference type="OrthoDB" id="5975154at2759"/>
<dbReference type="EMBL" id="BFAA01000864">
    <property type="protein sequence ID" value="GCB74134.1"/>
    <property type="molecule type" value="Genomic_DNA"/>
</dbReference>
<evidence type="ECO:0008006" key="4">
    <source>
        <dbReference type="Google" id="ProtNLM"/>
    </source>
</evidence>
<comment type="caution">
    <text evidence="2">The sequence shown here is derived from an EMBL/GenBank/DDBJ whole genome shotgun (WGS) entry which is preliminary data.</text>
</comment>
<feature type="chain" id="PRO_5019123137" description="Neurotransmitter-gated ion-channel ligand-binding domain-containing protein" evidence="1">
    <location>
        <begin position="22"/>
        <end position="98"/>
    </location>
</feature>
<protein>
    <recommendedName>
        <fullName evidence="4">Neurotransmitter-gated ion-channel ligand-binding domain-containing protein</fullName>
    </recommendedName>
</protein>
<dbReference type="SUPFAM" id="SSF63712">
    <property type="entry name" value="Nicotinic receptor ligand binding domain-like"/>
    <property type="match status" value="1"/>
</dbReference>
<dbReference type="Proteomes" id="UP000288216">
    <property type="component" value="Unassembled WGS sequence"/>
</dbReference>
<dbReference type="GO" id="GO:0005230">
    <property type="term" value="F:extracellular ligand-gated monoatomic ion channel activity"/>
    <property type="evidence" value="ECO:0007669"/>
    <property type="project" value="InterPro"/>
</dbReference>
<evidence type="ECO:0000313" key="3">
    <source>
        <dbReference type="Proteomes" id="UP000288216"/>
    </source>
</evidence>
<evidence type="ECO:0000256" key="1">
    <source>
        <dbReference type="SAM" id="SignalP"/>
    </source>
</evidence>
<keyword evidence="3" id="KW-1185">Reference proteome</keyword>
<dbReference type="GO" id="GO:0016020">
    <property type="term" value="C:membrane"/>
    <property type="evidence" value="ECO:0007669"/>
    <property type="project" value="InterPro"/>
</dbReference>
<accession>A0A401PLW5</accession>
<dbReference type="STRING" id="75743.A0A401PLW5"/>
<reference evidence="2 3" key="1">
    <citation type="journal article" date="2018" name="Nat. Ecol. Evol.">
        <title>Shark genomes provide insights into elasmobranch evolution and the origin of vertebrates.</title>
        <authorList>
            <person name="Hara Y"/>
            <person name="Yamaguchi K"/>
            <person name="Onimaru K"/>
            <person name="Kadota M"/>
            <person name="Koyanagi M"/>
            <person name="Keeley SD"/>
            <person name="Tatsumi K"/>
            <person name="Tanaka K"/>
            <person name="Motone F"/>
            <person name="Kageyama Y"/>
            <person name="Nozu R"/>
            <person name="Adachi N"/>
            <person name="Nishimura O"/>
            <person name="Nakagawa R"/>
            <person name="Tanegashima C"/>
            <person name="Kiyatake I"/>
            <person name="Matsumoto R"/>
            <person name="Murakumo K"/>
            <person name="Nishida K"/>
            <person name="Terakita A"/>
            <person name="Kuratani S"/>
            <person name="Sato K"/>
            <person name="Hyodo S Kuraku.S."/>
        </authorList>
    </citation>
    <scope>NUCLEOTIDE SEQUENCE [LARGE SCALE GENOMIC DNA]</scope>
</reference>